<comment type="caution">
    <text evidence="1">The sequence shown here is derived from an EMBL/GenBank/DDBJ whole genome shotgun (WGS) entry which is preliminary data.</text>
</comment>
<sequence length="160" mass="18109">MLEQVLPEAEVRSLETEDVYIATIEPRQTNQVIKFIRSKLLATQGLDHIKQIRKTTTDDGAVKLDVVLCQKSAISIQDLDHQLEQAGLSSIVTPRVHGVPKYPPLTRNQFELWKSAWPTTFREDINRHPEISDKDEAAIMGHMWSAWNYAAEASSKGEVT</sequence>
<dbReference type="Proteomes" id="UP001194580">
    <property type="component" value="Unassembled WGS sequence"/>
</dbReference>
<gene>
    <name evidence="1" type="primary">TAD3</name>
    <name evidence="1" type="ORF">BGZ95_006075</name>
</gene>
<protein>
    <submittedName>
        <fullName evidence="1">tRNA-specific adenosine deaminase subunit tad3</fullName>
    </submittedName>
</protein>
<dbReference type="AlphaFoldDB" id="A0AAD4DGD7"/>
<keyword evidence="2" id="KW-1185">Reference proteome</keyword>
<reference evidence="1" key="1">
    <citation type="journal article" date="2020" name="Fungal Divers.">
        <title>Resolving the Mortierellaceae phylogeny through synthesis of multi-gene phylogenetics and phylogenomics.</title>
        <authorList>
            <person name="Vandepol N."/>
            <person name="Liber J."/>
            <person name="Desiro A."/>
            <person name="Na H."/>
            <person name="Kennedy M."/>
            <person name="Barry K."/>
            <person name="Grigoriev I.V."/>
            <person name="Miller A.N."/>
            <person name="O'Donnell K."/>
            <person name="Stajich J.E."/>
            <person name="Bonito G."/>
        </authorList>
    </citation>
    <scope>NUCLEOTIDE SEQUENCE</scope>
    <source>
        <strain evidence="1">NRRL 28262</strain>
    </source>
</reference>
<accession>A0AAD4DGD7</accession>
<dbReference type="EMBL" id="JAAAIL010000282">
    <property type="protein sequence ID" value="KAG0277355.1"/>
    <property type="molecule type" value="Genomic_DNA"/>
</dbReference>
<proteinExistence type="predicted"/>
<name>A0AAD4DGD7_9FUNG</name>
<evidence type="ECO:0000313" key="1">
    <source>
        <dbReference type="EMBL" id="KAG0277355.1"/>
    </source>
</evidence>
<evidence type="ECO:0000313" key="2">
    <source>
        <dbReference type="Proteomes" id="UP001194580"/>
    </source>
</evidence>
<organism evidence="1 2">
    <name type="scientific">Linnemannia exigua</name>
    <dbReference type="NCBI Taxonomy" id="604196"/>
    <lineage>
        <taxon>Eukaryota</taxon>
        <taxon>Fungi</taxon>
        <taxon>Fungi incertae sedis</taxon>
        <taxon>Mucoromycota</taxon>
        <taxon>Mortierellomycotina</taxon>
        <taxon>Mortierellomycetes</taxon>
        <taxon>Mortierellales</taxon>
        <taxon>Mortierellaceae</taxon>
        <taxon>Linnemannia</taxon>
    </lineage>
</organism>